<protein>
    <submittedName>
        <fullName evidence="1">Aspartic peptidase A1</fullName>
    </submittedName>
</protein>
<dbReference type="Proteomes" id="UP000814033">
    <property type="component" value="Unassembled WGS sequence"/>
</dbReference>
<evidence type="ECO:0000313" key="2">
    <source>
        <dbReference type="Proteomes" id="UP000814033"/>
    </source>
</evidence>
<dbReference type="EMBL" id="MU275855">
    <property type="protein sequence ID" value="KAI0051050.1"/>
    <property type="molecule type" value="Genomic_DNA"/>
</dbReference>
<reference evidence="1" key="1">
    <citation type="submission" date="2021-02" db="EMBL/GenBank/DDBJ databases">
        <authorList>
            <consortium name="DOE Joint Genome Institute"/>
            <person name="Ahrendt S."/>
            <person name="Looney B.P."/>
            <person name="Miyauchi S."/>
            <person name="Morin E."/>
            <person name="Drula E."/>
            <person name="Courty P.E."/>
            <person name="Chicoki N."/>
            <person name="Fauchery L."/>
            <person name="Kohler A."/>
            <person name="Kuo A."/>
            <person name="Labutti K."/>
            <person name="Pangilinan J."/>
            <person name="Lipzen A."/>
            <person name="Riley R."/>
            <person name="Andreopoulos W."/>
            <person name="He G."/>
            <person name="Johnson J."/>
            <person name="Barry K.W."/>
            <person name="Grigoriev I.V."/>
            <person name="Nagy L."/>
            <person name="Hibbett D."/>
            <person name="Henrissat B."/>
            <person name="Matheny P.B."/>
            <person name="Labbe J."/>
            <person name="Martin F."/>
        </authorList>
    </citation>
    <scope>NUCLEOTIDE SEQUENCE</scope>
    <source>
        <strain evidence="1">FP105234-sp</strain>
    </source>
</reference>
<comment type="caution">
    <text evidence="1">The sequence shown here is derived from an EMBL/GenBank/DDBJ whole genome shotgun (WGS) entry which is preliminary data.</text>
</comment>
<keyword evidence="2" id="KW-1185">Reference proteome</keyword>
<name>A0ACB8S3Z4_9AGAM</name>
<proteinExistence type="predicted"/>
<sequence>MRWLAPLPFVLLLEVHHFASALRVTAEARSRSVPRHPHLAPRANVSGIPIKNTQNVQYVGNITLGGNSLAVILDTGSSDLWVAADVPGAKDTGKSVSLSYAIGVAKGNVNTAPMVFDNYTVADQAFVLVKDTSTFSSSFATDGYQGLIGLGPNTGSVVHKTVGSSADSPLFRIFEQNTTSQNFISVLLDRQSDPGDPVTAQFTISEVVSGFENITSQPKLTIKDVPTLTSADQHWAVFTDKDGVIGPDGQVIDVSSIVPHAPDGKLVAVFDSGFSLPQVPRAMSDAIYGRVQGAAYDATNEWWTLPCDQELNLTIKFGGIDFPVHPLDVNSDDLGAKDSSGNPVCVGLFQPITSAFSLLGEFDMILGMGFMRNSYTLIDFGNFVSGSSSDRNDPFVQLLPLTDRNAAHADFVTVRLNGVDTTGSSTKTLLPASQESHSPESAAEKKQHREGAVLRYWPYILIGCLAFVILVVGTCVWACCCRRKKTARANVGFKNPYQSINEPAPPPLHMQAMGGQYADPYGRR</sequence>
<reference evidence="1" key="2">
    <citation type="journal article" date="2022" name="New Phytol.">
        <title>Evolutionary transition to the ectomycorrhizal habit in the genomes of a hyperdiverse lineage of mushroom-forming fungi.</title>
        <authorList>
            <person name="Looney B."/>
            <person name="Miyauchi S."/>
            <person name="Morin E."/>
            <person name="Drula E."/>
            <person name="Courty P.E."/>
            <person name="Kohler A."/>
            <person name="Kuo A."/>
            <person name="LaButti K."/>
            <person name="Pangilinan J."/>
            <person name="Lipzen A."/>
            <person name="Riley R."/>
            <person name="Andreopoulos W."/>
            <person name="He G."/>
            <person name="Johnson J."/>
            <person name="Nolan M."/>
            <person name="Tritt A."/>
            <person name="Barry K.W."/>
            <person name="Grigoriev I.V."/>
            <person name="Nagy L.G."/>
            <person name="Hibbett D."/>
            <person name="Henrissat B."/>
            <person name="Matheny P.B."/>
            <person name="Labbe J."/>
            <person name="Martin F.M."/>
        </authorList>
    </citation>
    <scope>NUCLEOTIDE SEQUENCE</scope>
    <source>
        <strain evidence="1">FP105234-sp</strain>
    </source>
</reference>
<evidence type="ECO:0000313" key="1">
    <source>
        <dbReference type="EMBL" id="KAI0051050.1"/>
    </source>
</evidence>
<accession>A0ACB8S3Z4</accession>
<organism evidence="1 2">
    <name type="scientific">Auriscalpium vulgare</name>
    <dbReference type="NCBI Taxonomy" id="40419"/>
    <lineage>
        <taxon>Eukaryota</taxon>
        <taxon>Fungi</taxon>
        <taxon>Dikarya</taxon>
        <taxon>Basidiomycota</taxon>
        <taxon>Agaricomycotina</taxon>
        <taxon>Agaricomycetes</taxon>
        <taxon>Russulales</taxon>
        <taxon>Auriscalpiaceae</taxon>
        <taxon>Auriscalpium</taxon>
    </lineage>
</organism>
<gene>
    <name evidence="1" type="ORF">FA95DRAFT_1554859</name>
</gene>